<dbReference type="Proteomes" id="UP000015105">
    <property type="component" value="Chromosome 5D"/>
</dbReference>
<feature type="domain" description="KIB1-4 beta-propeller" evidence="1">
    <location>
        <begin position="114"/>
        <end position="371"/>
    </location>
</feature>
<proteinExistence type="predicted"/>
<evidence type="ECO:0000259" key="1">
    <source>
        <dbReference type="Pfam" id="PF03478"/>
    </source>
</evidence>
<dbReference type="Gene3D" id="1.20.1280.50">
    <property type="match status" value="1"/>
</dbReference>
<dbReference type="Gramene" id="AET5Gv20038200.6">
    <property type="protein sequence ID" value="AET5Gv20038200.6"/>
    <property type="gene ID" value="AET5Gv20038200"/>
</dbReference>
<dbReference type="PANTHER" id="PTHR33110">
    <property type="entry name" value="F-BOX/KELCH-REPEAT PROTEIN-RELATED"/>
    <property type="match status" value="1"/>
</dbReference>
<accession>A0A453JHL3</accession>
<reference evidence="2" key="5">
    <citation type="journal article" date="2021" name="G3 (Bethesda)">
        <title>Aegilops tauschii genome assembly Aet v5.0 features greater sequence contiguity and improved annotation.</title>
        <authorList>
            <person name="Wang L."/>
            <person name="Zhu T."/>
            <person name="Rodriguez J.C."/>
            <person name="Deal K.R."/>
            <person name="Dubcovsky J."/>
            <person name="McGuire P.E."/>
            <person name="Lux T."/>
            <person name="Spannagl M."/>
            <person name="Mayer K.F.X."/>
            <person name="Baldrich P."/>
            <person name="Meyers B.C."/>
            <person name="Huo N."/>
            <person name="Gu Y.Q."/>
            <person name="Zhou H."/>
            <person name="Devos K.M."/>
            <person name="Bennetzen J.L."/>
            <person name="Unver T."/>
            <person name="Budak H."/>
            <person name="Gulick P.J."/>
            <person name="Galiba G."/>
            <person name="Kalapos B."/>
            <person name="Nelson D.R."/>
            <person name="Li P."/>
            <person name="You F.M."/>
            <person name="Luo M.C."/>
            <person name="Dvorak J."/>
        </authorList>
    </citation>
    <scope>NUCLEOTIDE SEQUENCE [LARGE SCALE GENOMIC DNA]</scope>
    <source>
        <strain evidence="2">cv. AL8/78</strain>
    </source>
</reference>
<reference evidence="2" key="3">
    <citation type="journal article" date="2017" name="Nature">
        <title>Genome sequence of the progenitor of the wheat D genome Aegilops tauschii.</title>
        <authorList>
            <person name="Luo M.C."/>
            <person name="Gu Y.Q."/>
            <person name="Puiu D."/>
            <person name="Wang H."/>
            <person name="Twardziok S.O."/>
            <person name="Deal K.R."/>
            <person name="Huo N."/>
            <person name="Zhu T."/>
            <person name="Wang L."/>
            <person name="Wang Y."/>
            <person name="McGuire P.E."/>
            <person name="Liu S."/>
            <person name="Long H."/>
            <person name="Ramasamy R.K."/>
            <person name="Rodriguez J.C."/>
            <person name="Van S.L."/>
            <person name="Yuan L."/>
            <person name="Wang Z."/>
            <person name="Xia Z."/>
            <person name="Xiao L."/>
            <person name="Anderson O.D."/>
            <person name="Ouyang S."/>
            <person name="Liang Y."/>
            <person name="Zimin A.V."/>
            <person name="Pertea G."/>
            <person name="Qi P."/>
            <person name="Bennetzen J.L."/>
            <person name="Dai X."/>
            <person name="Dawson M.W."/>
            <person name="Muller H.G."/>
            <person name="Kugler K."/>
            <person name="Rivarola-Duarte L."/>
            <person name="Spannagl M."/>
            <person name="Mayer K.F.X."/>
            <person name="Lu F.H."/>
            <person name="Bevan M.W."/>
            <person name="Leroy P."/>
            <person name="Li P."/>
            <person name="You F.M."/>
            <person name="Sun Q."/>
            <person name="Liu Z."/>
            <person name="Lyons E."/>
            <person name="Wicker T."/>
            <person name="Salzberg S.L."/>
            <person name="Devos K.M."/>
            <person name="Dvorak J."/>
        </authorList>
    </citation>
    <scope>NUCLEOTIDE SEQUENCE [LARGE SCALE GENOMIC DNA]</scope>
    <source>
        <strain evidence="2">cv. AL8/78</strain>
    </source>
</reference>
<sequence>HFYLMVVCSNKFVKHGSKRPIPPSCFPMFPRSERQMPPPAAAADWSGVHQDILSRIFLSLACIGDRVRFSAVNQQWRGVALQNPPPLPWLLMPSTAGTSCHRIFGGFADPQPPLAGAVRGARFCGSSPGGWSVVVLHQWHGHALLNLRSGERVPLPDHVRVTLNGGRAPPNFNVIRCPIMVRAAAVSAPPPSAACVVAALTTGQTTMAFWRPGMDCWSPAPLGAPCDAQDLTYHDGCFWAVNPWEQLFCYKPEIAGADGALTVQHLVYQCCADQMTPPAPGEIVSRYLLPAASGEDLLMVKRFIDPARGGTRRFEVFRLEKQLGRTSWRLYKMEGQVLFVGRSCSKAFDTGRSGNPGYIYFLDDVYGGRPMSVLQQNEYPCTDMGGWSCSPDDEEIKRCLPWAHPSDSSPSIWYLH</sequence>
<dbReference type="PANTHER" id="PTHR33110:SF33">
    <property type="entry name" value="DUF295 DOMAIN-CONTAINING PROTEIN"/>
    <property type="match status" value="1"/>
</dbReference>
<protein>
    <recommendedName>
        <fullName evidence="1">KIB1-4 beta-propeller domain-containing protein</fullName>
    </recommendedName>
</protein>
<dbReference type="STRING" id="200361.A0A453JHL3"/>
<reference evidence="3" key="1">
    <citation type="journal article" date="2014" name="Science">
        <title>Ancient hybridizations among the ancestral genomes of bread wheat.</title>
        <authorList>
            <consortium name="International Wheat Genome Sequencing Consortium,"/>
            <person name="Marcussen T."/>
            <person name="Sandve S.R."/>
            <person name="Heier L."/>
            <person name="Spannagl M."/>
            <person name="Pfeifer M."/>
            <person name="Jakobsen K.S."/>
            <person name="Wulff B.B."/>
            <person name="Steuernagel B."/>
            <person name="Mayer K.F."/>
            <person name="Olsen O.A."/>
        </authorList>
    </citation>
    <scope>NUCLEOTIDE SEQUENCE [LARGE SCALE GENOMIC DNA]</scope>
    <source>
        <strain evidence="3">cv. AL8/78</strain>
    </source>
</reference>
<keyword evidence="3" id="KW-1185">Reference proteome</keyword>
<reference evidence="2" key="4">
    <citation type="submission" date="2019-03" db="UniProtKB">
        <authorList>
            <consortium name="EnsemblPlants"/>
        </authorList>
    </citation>
    <scope>IDENTIFICATION</scope>
</reference>
<organism evidence="2 3">
    <name type="scientific">Aegilops tauschii subsp. strangulata</name>
    <name type="common">Goatgrass</name>
    <dbReference type="NCBI Taxonomy" id="200361"/>
    <lineage>
        <taxon>Eukaryota</taxon>
        <taxon>Viridiplantae</taxon>
        <taxon>Streptophyta</taxon>
        <taxon>Embryophyta</taxon>
        <taxon>Tracheophyta</taxon>
        <taxon>Spermatophyta</taxon>
        <taxon>Magnoliopsida</taxon>
        <taxon>Liliopsida</taxon>
        <taxon>Poales</taxon>
        <taxon>Poaceae</taxon>
        <taxon>BOP clade</taxon>
        <taxon>Pooideae</taxon>
        <taxon>Triticodae</taxon>
        <taxon>Triticeae</taxon>
        <taxon>Triticinae</taxon>
        <taxon>Aegilops</taxon>
    </lineage>
</organism>
<reference evidence="3" key="2">
    <citation type="journal article" date="2017" name="Nat. Plants">
        <title>The Aegilops tauschii genome reveals multiple impacts of transposons.</title>
        <authorList>
            <person name="Zhao G."/>
            <person name="Zou C."/>
            <person name="Li K."/>
            <person name="Wang K."/>
            <person name="Li T."/>
            <person name="Gao L."/>
            <person name="Zhang X."/>
            <person name="Wang H."/>
            <person name="Yang Z."/>
            <person name="Liu X."/>
            <person name="Jiang W."/>
            <person name="Mao L."/>
            <person name="Kong X."/>
            <person name="Jiao Y."/>
            <person name="Jia J."/>
        </authorList>
    </citation>
    <scope>NUCLEOTIDE SEQUENCE [LARGE SCALE GENOMIC DNA]</scope>
    <source>
        <strain evidence="3">cv. AL8/78</strain>
    </source>
</reference>
<dbReference type="AlphaFoldDB" id="A0A453JHL3"/>
<dbReference type="Pfam" id="PF03478">
    <property type="entry name" value="Beta-prop_KIB1-4"/>
    <property type="match status" value="1"/>
</dbReference>
<name>A0A453JHL3_AEGTS</name>
<dbReference type="EnsemblPlants" id="AET5Gv20038200.6">
    <property type="protein sequence ID" value="AET5Gv20038200.6"/>
    <property type="gene ID" value="AET5Gv20038200"/>
</dbReference>
<evidence type="ECO:0000313" key="2">
    <source>
        <dbReference type="EnsemblPlants" id="AET5Gv20038200.6"/>
    </source>
</evidence>
<dbReference type="InterPro" id="IPR005174">
    <property type="entry name" value="KIB1-4_b-propeller"/>
</dbReference>
<evidence type="ECO:0000313" key="3">
    <source>
        <dbReference type="Proteomes" id="UP000015105"/>
    </source>
</evidence>